<feature type="coiled-coil region" evidence="1">
    <location>
        <begin position="92"/>
        <end position="214"/>
    </location>
</feature>
<evidence type="ECO:0000313" key="2">
    <source>
        <dbReference type="EMBL" id="ODV59843.1"/>
    </source>
</evidence>
<organism evidence="2 3">
    <name type="scientific">Ascoidea rubescens DSM 1968</name>
    <dbReference type="NCBI Taxonomy" id="1344418"/>
    <lineage>
        <taxon>Eukaryota</taxon>
        <taxon>Fungi</taxon>
        <taxon>Dikarya</taxon>
        <taxon>Ascomycota</taxon>
        <taxon>Saccharomycotina</taxon>
        <taxon>Saccharomycetes</taxon>
        <taxon>Ascoideaceae</taxon>
        <taxon>Ascoidea</taxon>
    </lineage>
</organism>
<name>A0A1D2VEB8_9ASCO</name>
<sequence>MTEKLKIETEKIMKIFEKKLDSSNLLLKDLKNECLKLKAEMEDKINFYENKIEMKEKAIETLKETIDNEKLGAFESFESHLKTQNELVKLSKEEYNRFKSEADNKIKSLEEIISSRNSEINQVKLQLNEETQKLKKLEESLYSKINLINNIKKENSDLNSKISHLKTDMLEQERIVNKLKNENKNKNRNENVFIEEAKSAIRKLLEEFKKENIIVESKSKKTIVELEDKIKMSNLKLIKFESVYFLEREKCQTLQNKVEETKKILINEREIWKKLSQENNLLNKIKVKLSNDIEDLNKKNKNYEHTIKNLQEKVKDLGIFQESSIICDDSETPKPKLVIANTQRVFSPKKTTGNKRRFLIEPEEFCEEIVSFESKKRQTTIQKLLIEDEKYSVDNLDDSCIDSKALIIKPSTKRYIKKRNRTLK</sequence>
<feature type="coiled-coil region" evidence="1">
    <location>
        <begin position="13"/>
        <end position="65"/>
    </location>
</feature>
<dbReference type="Proteomes" id="UP000095038">
    <property type="component" value="Unassembled WGS sequence"/>
</dbReference>
<dbReference type="RefSeq" id="XP_020046150.1">
    <property type="nucleotide sequence ID" value="XM_020193619.1"/>
</dbReference>
<reference evidence="3" key="1">
    <citation type="submission" date="2016-05" db="EMBL/GenBank/DDBJ databases">
        <title>Comparative genomics of biotechnologically important yeasts.</title>
        <authorList>
            <consortium name="DOE Joint Genome Institute"/>
            <person name="Riley R."/>
            <person name="Haridas S."/>
            <person name="Wolfe K.H."/>
            <person name="Lopes M.R."/>
            <person name="Hittinger C.T."/>
            <person name="Goker M."/>
            <person name="Salamov A."/>
            <person name="Wisecaver J."/>
            <person name="Long T.M."/>
            <person name="Aerts A.L."/>
            <person name="Barry K."/>
            <person name="Choi C."/>
            <person name="Clum A."/>
            <person name="Coughlan A.Y."/>
            <person name="Deshpande S."/>
            <person name="Douglass A.P."/>
            <person name="Hanson S.J."/>
            <person name="Klenk H.-P."/>
            <person name="Labutti K."/>
            <person name="Lapidus A."/>
            <person name="Lindquist E."/>
            <person name="Lipzen A."/>
            <person name="Meier-Kolthoff J.P."/>
            <person name="Ohm R.A."/>
            <person name="Otillar R.P."/>
            <person name="Pangilinan J."/>
            <person name="Peng Y."/>
            <person name="Rokas A."/>
            <person name="Rosa C.A."/>
            <person name="Scheuner C."/>
            <person name="Sibirny A.A."/>
            <person name="Slot J.C."/>
            <person name="Stielow J.B."/>
            <person name="Sun H."/>
            <person name="Kurtzman C.P."/>
            <person name="Blackwell M."/>
            <person name="Grigoriev I.V."/>
            <person name="Jeffries T.W."/>
        </authorList>
    </citation>
    <scope>NUCLEOTIDE SEQUENCE [LARGE SCALE GENOMIC DNA]</scope>
    <source>
        <strain evidence="3">DSM 1968</strain>
    </source>
</reference>
<keyword evidence="1" id="KW-0175">Coiled coil</keyword>
<dbReference type="EMBL" id="KV454484">
    <property type="protein sequence ID" value="ODV59843.1"/>
    <property type="molecule type" value="Genomic_DNA"/>
</dbReference>
<keyword evidence="3" id="KW-1185">Reference proteome</keyword>
<accession>A0A1D2VEB8</accession>
<feature type="coiled-coil region" evidence="1">
    <location>
        <begin position="279"/>
        <end position="313"/>
    </location>
</feature>
<evidence type="ECO:0000256" key="1">
    <source>
        <dbReference type="SAM" id="Coils"/>
    </source>
</evidence>
<dbReference type="InParanoid" id="A0A1D2VEB8"/>
<dbReference type="GeneID" id="30967255"/>
<protein>
    <submittedName>
        <fullName evidence="2">Uncharacterized protein</fullName>
    </submittedName>
</protein>
<dbReference type="AlphaFoldDB" id="A0A1D2VEB8"/>
<proteinExistence type="predicted"/>
<evidence type="ECO:0000313" key="3">
    <source>
        <dbReference type="Proteomes" id="UP000095038"/>
    </source>
</evidence>
<gene>
    <name evidence="2" type="ORF">ASCRUDRAFT_76793</name>
</gene>